<dbReference type="AlphaFoldDB" id="A0A9W9I6I5"/>
<dbReference type="EMBL" id="JAPQKN010000002">
    <property type="protein sequence ID" value="KAJ5168929.1"/>
    <property type="molecule type" value="Genomic_DNA"/>
</dbReference>
<gene>
    <name evidence="3" type="ORF">N7482_004523</name>
</gene>
<name>A0A9W9I6I5_9EURO</name>
<evidence type="ECO:0000313" key="3">
    <source>
        <dbReference type="EMBL" id="KAJ5168929.1"/>
    </source>
</evidence>
<evidence type="ECO:0008006" key="5">
    <source>
        <dbReference type="Google" id="ProtNLM"/>
    </source>
</evidence>
<dbReference type="CDD" id="cd12148">
    <property type="entry name" value="fungal_TF_MHR"/>
    <property type="match status" value="1"/>
</dbReference>
<dbReference type="PANTHER" id="PTHR46910:SF1">
    <property type="entry name" value="MISCELLANEOUS ZN(II)2CYS6 TRANSCRIPTION FACTOR (EUROFUNG)-RELATED"/>
    <property type="match status" value="1"/>
</dbReference>
<feature type="region of interest" description="Disordered" evidence="2">
    <location>
        <begin position="143"/>
        <end position="164"/>
    </location>
</feature>
<evidence type="ECO:0000313" key="4">
    <source>
        <dbReference type="Proteomes" id="UP001149163"/>
    </source>
</evidence>
<dbReference type="InterPro" id="IPR050987">
    <property type="entry name" value="AtrR-like"/>
</dbReference>
<organism evidence="3 4">
    <name type="scientific">Penicillium canariense</name>
    <dbReference type="NCBI Taxonomy" id="189055"/>
    <lineage>
        <taxon>Eukaryota</taxon>
        <taxon>Fungi</taxon>
        <taxon>Dikarya</taxon>
        <taxon>Ascomycota</taxon>
        <taxon>Pezizomycotina</taxon>
        <taxon>Eurotiomycetes</taxon>
        <taxon>Eurotiomycetidae</taxon>
        <taxon>Eurotiales</taxon>
        <taxon>Aspergillaceae</taxon>
        <taxon>Penicillium</taxon>
    </lineage>
</organism>
<dbReference type="PANTHER" id="PTHR46910">
    <property type="entry name" value="TRANSCRIPTION FACTOR PDR1"/>
    <property type="match status" value="1"/>
</dbReference>
<dbReference type="OrthoDB" id="103819at2759"/>
<protein>
    <recommendedName>
        <fullName evidence="5">Transcription factor domain-containing protein</fullName>
    </recommendedName>
</protein>
<dbReference type="GO" id="GO:0003700">
    <property type="term" value="F:DNA-binding transcription factor activity"/>
    <property type="evidence" value="ECO:0007669"/>
    <property type="project" value="InterPro"/>
</dbReference>
<reference evidence="3" key="2">
    <citation type="journal article" date="2023" name="IMA Fungus">
        <title>Comparative genomic study of the Penicillium genus elucidates a diverse pangenome and 15 lateral gene transfer events.</title>
        <authorList>
            <person name="Petersen C."/>
            <person name="Sorensen T."/>
            <person name="Nielsen M.R."/>
            <person name="Sondergaard T.E."/>
            <person name="Sorensen J.L."/>
            <person name="Fitzpatrick D.A."/>
            <person name="Frisvad J.C."/>
            <person name="Nielsen K.L."/>
        </authorList>
    </citation>
    <scope>NUCLEOTIDE SEQUENCE</scope>
    <source>
        <strain evidence="3">IBT 26290</strain>
    </source>
</reference>
<keyword evidence="1" id="KW-0539">Nucleus</keyword>
<comment type="caution">
    <text evidence="3">The sequence shown here is derived from an EMBL/GenBank/DDBJ whole genome shotgun (WGS) entry which is preliminary data.</text>
</comment>
<dbReference type="GeneID" id="81425824"/>
<proteinExistence type="predicted"/>
<keyword evidence="4" id="KW-1185">Reference proteome</keyword>
<evidence type="ECO:0000256" key="1">
    <source>
        <dbReference type="ARBA" id="ARBA00023242"/>
    </source>
</evidence>
<dbReference type="RefSeq" id="XP_056545390.1">
    <property type="nucleotide sequence ID" value="XM_056686648.1"/>
</dbReference>
<accession>A0A9W9I6I5</accession>
<reference evidence="3" key="1">
    <citation type="submission" date="2022-11" db="EMBL/GenBank/DDBJ databases">
        <authorList>
            <person name="Petersen C."/>
        </authorList>
    </citation>
    <scope>NUCLEOTIDE SEQUENCE</scope>
    <source>
        <strain evidence="3">IBT 26290</strain>
    </source>
</reference>
<dbReference type="Proteomes" id="UP001149163">
    <property type="component" value="Unassembled WGS sequence"/>
</dbReference>
<evidence type="ECO:0000256" key="2">
    <source>
        <dbReference type="SAM" id="MobiDB-lite"/>
    </source>
</evidence>
<sequence>MGLRHRVYLAKDRTERLMGPTSLRALALDVKENVLDGLRNDVSRTLEAISASRKLVQLMDSWDQPTKLLADGQPVKPPQSILEAMMSCYFESFNPILPLWTREGFNKLASSCEAQQHPGLKRVYAVSASNMILLTLTTKSLQAESERRSRSRSPNCNASSPMEGDFSRTFVTNARRAINNLELLVHPRIENIQALLSLCRVAQLHLTDDMVRLTFSLAVYLARSIGLDHSKPPEQQPGSELGAEKRNILHCLSVLERTTCWTTGSHPWATGCHGLELSRIEEKVFSLLYSRDPRTKDVRTFQRGVSTIRQELERWRGQQRIDSGGVQERGKSIGDADSTKLARAISFHYISILAAMPTACDYVDQDSITNQSRACLGLLARLLTSYPPVAFLQLFRHIVTREGIAEAEDLHLLQSFLKLVAAASDMSAPESYLARLHCFVKLLTDFAVSLARGDSEARTVSMQDQWYEREQIDAVNVPGDAGGMASTTIGSLDTIHQCHLGEIYADSKLSNVPDAGGDLFVDVSQLESRVNHGDLFGSDLF</sequence>